<dbReference type="GO" id="GO:0016817">
    <property type="term" value="F:hydrolase activity, acting on acid anhydrides"/>
    <property type="evidence" value="ECO:0007669"/>
    <property type="project" value="InterPro"/>
</dbReference>
<protein>
    <recommendedName>
        <fullName evidence="5">SF3 helicase domain-containing protein</fullName>
    </recommendedName>
</protein>
<dbReference type="PROSITE" id="PS51206">
    <property type="entry name" value="SF3_HELICASE_1"/>
    <property type="match status" value="1"/>
</dbReference>
<evidence type="ECO:0000313" key="6">
    <source>
        <dbReference type="EMBL" id="QHT36511.1"/>
    </source>
</evidence>
<dbReference type="InterPro" id="IPR014819">
    <property type="entry name" value="PriCT_2"/>
</dbReference>
<evidence type="ECO:0000256" key="3">
    <source>
        <dbReference type="ARBA" id="ARBA00022840"/>
    </source>
</evidence>
<dbReference type="Gene3D" id="3.40.50.300">
    <property type="entry name" value="P-loop containing nucleotide triphosphate hydrolases"/>
    <property type="match status" value="1"/>
</dbReference>
<dbReference type="InterPro" id="IPR014015">
    <property type="entry name" value="Helicase_SF3_DNA-vir"/>
</dbReference>
<accession>A0A6C0F6M9</accession>
<dbReference type="PANTHER" id="PTHR35372">
    <property type="entry name" value="ATP BINDING PROTEIN-RELATED"/>
    <property type="match status" value="1"/>
</dbReference>
<dbReference type="Pfam" id="PF08707">
    <property type="entry name" value="PriCT_2"/>
    <property type="match status" value="1"/>
</dbReference>
<dbReference type="Pfam" id="PF23162">
    <property type="entry name" value="AEP_C962R"/>
    <property type="match status" value="1"/>
</dbReference>
<keyword evidence="2" id="KW-0378">Hydrolase</keyword>
<organism evidence="6">
    <name type="scientific">viral metagenome</name>
    <dbReference type="NCBI Taxonomy" id="1070528"/>
    <lineage>
        <taxon>unclassified sequences</taxon>
        <taxon>metagenomes</taxon>
        <taxon>organismal metagenomes</taxon>
    </lineage>
</organism>
<evidence type="ECO:0000259" key="5">
    <source>
        <dbReference type="PROSITE" id="PS51206"/>
    </source>
</evidence>
<dbReference type="SUPFAM" id="SSF52540">
    <property type="entry name" value="P-loop containing nucleoside triphosphate hydrolases"/>
    <property type="match status" value="1"/>
</dbReference>
<dbReference type="InterPro" id="IPR056443">
    <property type="entry name" value="AEP_C962R"/>
</dbReference>
<dbReference type="AlphaFoldDB" id="A0A6C0F6M9"/>
<dbReference type="InterPro" id="IPR051620">
    <property type="entry name" value="ORF904-like_C"/>
</dbReference>
<name>A0A6C0F6M9_9ZZZZ</name>
<dbReference type="Pfam" id="PF08706">
    <property type="entry name" value="D5_N"/>
    <property type="match status" value="1"/>
</dbReference>
<dbReference type="InterPro" id="IPR027417">
    <property type="entry name" value="P-loop_NTPase"/>
</dbReference>
<proteinExistence type="predicted"/>
<evidence type="ECO:0000256" key="1">
    <source>
        <dbReference type="ARBA" id="ARBA00022741"/>
    </source>
</evidence>
<dbReference type="PANTHER" id="PTHR35372:SF2">
    <property type="entry name" value="SF3 HELICASE DOMAIN-CONTAINING PROTEIN"/>
    <property type="match status" value="1"/>
</dbReference>
<dbReference type="SMART" id="SM00885">
    <property type="entry name" value="D5_N"/>
    <property type="match status" value="1"/>
</dbReference>
<dbReference type="InterPro" id="IPR006500">
    <property type="entry name" value="Helicase_put_C_phage/plasmid"/>
</dbReference>
<keyword evidence="3" id="KW-0067">ATP-binding</keyword>
<feature type="region of interest" description="Disordered" evidence="4">
    <location>
        <begin position="891"/>
        <end position="910"/>
    </location>
</feature>
<evidence type="ECO:0000256" key="4">
    <source>
        <dbReference type="SAM" id="MobiDB-lite"/>
    </source>
</evidence>
<dbReference type="InterPro" id="IPR014818">
    <property type="entry name" value="Phage/plasmid_primase_P4_C"/>
</dbReference>
<sequence length="918" mass="106557">MVNYLKLKNFLSNYPKKDQHTHTIYGAQGSPGGAYTIPCDKVDELYNLLYKALFREKEKISMVEKVQPISRLVIDLDFKYEDELSERQYNMDVLEDIIKDIFETISDFYNIDEDQNVCWVMEKERQLPATTKQYKSKDGIHFLFPYIVAEKKTYRKLREALINTDYKEIFRKHGFIPPSNSMGEIVDDNIYKGGNWFIYGSGKPNELRYELTKIYKLSDDKLINIPTDMYIDNPLEIIRMNSVSQQEDINVTYGETLLSMMSNGNLKKTSSVITTTSDEEINPEVVNKVKQHDIDIAKELSQILSQDRASNYADWIEVGYCLHTISPTLLPAWISFSKKWAMYNNSKECDEQWDWFNKNNNRQLTIKSLHYWAKKDNPEGWKDVLISSLSGLVNKSIQGDKNTGTHSDVANVIYHYFKDCFVCSSIKDNIWYYFNEKNGGKWEETDTGHMLRSKLSAEIVEVYIAYMNKFQKEASDAVLQYGEDDIRAQVQNTLVSNCSKVIIKLKDSGYKDKIMKECKEYFYDKEFDEKLNDQKHLLGFENGVFDLNKLLFREGLPNDYVSLTTGVTLPVSKNELPIQLDDLLDMSKSIEDYNELNDALDDFLKKVFPIDSVREYTMRFLSSCLSGEIREEKFYFWTGSGGNGKSKLIELIDFALGDYSRSMDVAFLTTKRGSSSAASPELESIRNARFVYMSEPEKTDLIYVGKLKQMTGGDKLTSRGLYKGTTQFKPQFKMALMCNDLPQLGGNDGGIWRRIEVVKYIAKFTDNPKHVDHKRYQYLADNQLTAKLEMWNLIFILKLLEHYVSYDKEGTCPPEEVKKETKQYQTSNDLFANWFEENIEETDELTPLDELHEDWDNYCEEIGIPSKQRLHKKDFKSELCKQQEKTEYGIALGPNAKNPGVNGTNRKPKFNFKVIEEE</sequence>
<reference evidence="6" key="1">
    <citation type="journal article" date="2020" name="Nature">
        <title>Giant virus diversity and host interactions through global metagenomics.</title>
        <authorList>
            <person name="Schulz F."/>
            <person name="Roux S."/>
            <person name="Paez-Espino D."/>
            <person name="Jungbluth S."/>
            <person name="Walsh D.A."/>
            <person name="Denef V.J."/>
            <person name="McMahon K.D."/>
            <person name="Konstantinidis K.T."/>
            <person name="Eloe-Fadrosh E.A."/>
            <person name="Kyrpides N.C."/>
            <person name="Woyke T."/>
        </authorList>
    </citation>
    <scope>NUCLEOTIDE SEQUENCE</scope>
    <source>
        <strain evidence="6">GVMAG-S-ERX555931-87</strain>
    </source>
</reference>
<dbReference type="GO" id="GO:0005524">
    <property type="term" value="F:ATP binding"/>
    <property type="evidence" value="ECO:0007669"/>
    <property type="project" value="UniProtKB-KW"/>
</dbReference>
<dbReference type="NCBIfam" id="TIGR01613">
    <property type="entry name" value="primase_Cterm"/>
    <property type="match status" value="1"/>
</dbReference>
<dbReference type="InterPro" id="IPR045455">
    <property type="entry name" value="NrS-1_pol-like_helicase"/>
</dbReference>
<dbReference type="EMBL" id="MN738744">
    <property type="protein sequence ID" value="QHT36511.1"/>
    <property type="molecule type" value="Genomic_DNA"/>
</dbReference>
<keyword evidence="1" id="KW-0547">Nucleotide-binding</keyword>
<evidence type="ECO:0000256" key="2">
    <source>
        <dbReference type="ARBA" id="ARBA00022801"/>
    </source>
</evidence>
<feature type="domain" description="SF3 helicase" evidence="5">
    <location>
        <begin position="612"/>
        <end position="773"/>
    </location>
</feature>
<dbReference type="Pfam" id="PF19263">
    <property type="entry name" value="DUF5906"/>
    <property type="match status" value="1"/>
</dbReference>